<protein>
    <submittedName>
        <fullName evidence="1">Jg10481 protein</fullName>
    </submittedName>
</protein>
<keyword evidence="2" id="KW-1185">Reference proteome</keyword>
<reference evidence="1" key="1">
    <citation type="submission" date="2022-03" db="EMBL/GenBank/DDBJ databases">
        <authorList>
            <person name="Lindestad O."/>
        </authorList>
    </citation>
    <scope>NUCLEOTIDE SEQUENCE</scope>
</reference>
<gene>
    <name evidence="1" type="primary">jg10481</name>
    <name evidence="1" type="ORF">PAEG_LOCUS12901</name>
</gene>
<dbReference type="AlphaFoldDB" id="A0A8S4RG53"/>
<accession>A0A8S4RG53</accession>
<organism evidence="1 2">
    <name type="scientific">Pararge aegeria aegeria</name>
    <dbReference type="NCBI Taxonomy" id="348720"/>
    <lineage>
        <taxon>Eukaryota</taxon>
        <taxon>Metazoa</taxon>
        <taxon>Ecdysozoa</taxon>
        <taxon>Arthropoda</taxon>
        <taxon>Hexapoda</taxon>
        <taxon>Insecta</taxon>
        <taxon>Pterygota</taxon>
        <taxon>Neoptera</taxon>
        <taxon>Endopterygota</taxon>
        <taxon>Lepidoptera</taxon>
        <taxon>Glossata</taxon>
        <taxon>Ditrysia</taxon>
        <taxon>Papilionoidea</taxon>
        <taxon>Nymphalidae</taxon>
        <taxon>Satyrinae</taxon>
        <taxon>Satyrini</taxon>
        <taxon>Parargina</taxon>
        <taxon>Pararge</taxon>
    </lineage>
</organism>
<dbReference type="EMBL" id="CAKXAJ010025115">
    <property type="protein sequence ID" value="CAH2235229.1"/>
    <property type="molecule type" value="Genomic_DNA"/>
</dbReference>
<evidence type="ECO:0000313" key="1">
    <source>
        <dbReference type="EMBL" id="CAH2235229.1"/>
    </source>
</evidence>
<name>A0A8S4RG53_9NEOP</name>
<dbReference type="Proteomes" id="UP000838756">
    <property type="component" value="Unassembled WGS sequence"/>
</dbReference>
<sequence>MFMSGGDHLTSGDPLARYPAINIFFKKFETSSQSVWSDTTTGSEGRFHREEPARNSADCSFSKLIKYITGFNGEGKRREETCMPDSSPLLHNVLKCSQRRVEFTNPHCASVVDYNLNNFSS</sequence>
<evidence type="ECO:0000313" key="2">
    <source>
        <dbReference type="Proteomes" id="UP000838756"/>
    </source>
</evidence>
<comment type="caution">
    <text evidence="1">The sequence shown here is derived from an EMBL/GenBank/DDBJ whole genome shotgun (WGS) entry which is preliminary data.</text>
</comment>
<proteinExistence type="predicted"/>